<feature type="transmembrane region" description="Helical" evidence="7">
    <location>
        <begin position="277"/>
        <end position="302"/>
    </location>
</feature>
<feature type="transmembrane region" description="Helical" evidence="7">
    <location>
        <begin position="67"/>
        <end position="91"/>
    </location>
</feature>
<accession>A0AAN6DM13</accession>
<evidence type="ECO:0000256" key="4">
    <source>
        <dbReference type="ARBA" id="ARBA00022989"/>
    </source>
</evidence>
<dbReference type="PANTHER" id="PTHR48022">
    <property type="entry name" value="PLASTIDIC GLUCOSE TRANSPORTER 4"/>
    <property type="match status" value="1"/>
</dbReference>
<proteinExistence type="inferred from homology"/>
<dbReference type="AlphaFoldDB" id="A0AAN6DM13"/>
<dbReference type="PROSITE" id="PS50850">
    <property type="entry name" value="MFS"/>
    <property type="match status" value="1"/>
</dbReference>
<evidence type="ECO:0000259" key="8">
    <source>
        <dbReference type="PROSITE" id="PS50850"/>
    </source>
</evidence>
<comment type="similarity">
    <text evidence="2">Belongs to the major facilitator superfamily. Sugar transporter (TC 2.A.1.1) family.</text>
</comment>
<dbReference type="InterPro" id="IPR020846">
    <property type="entry name" value="MFS_dom"/>
</dbReference>
<reference evidence="9" key="1">
    <citation type="journal article" date="2022" name="bioRxiv">
        <title>Deciphering the potential niche of two novel black yeast fungi from a biological soil crust based on their genomes, phenotypes, and melanin regulation.</title>
        <authorList>
            <consortium name="DOE Joint Genome Institute"/>
            <person name="Carr E.C."/>
            <person name="Barton Q."/>
            <person name="Grambo S."/>
            <person name="Sullivan M."/>
            <person name="Renfro C.M."/>
            <person name="Kuo A."/>
            <person name="Pangilinan J."/>
            <person name="Lipzen A."/>
            <person name="Keymanesh K."/>
            <person name="Savage E."/>
            <person name="Barry K."/>
            <person name="Grigoriev I.V."/>
            <person name="Riekhof W.R."/>
            <person name="Harris S.S."/>
        </authorList>
    </citation>
    <scope>NUCLEOTIDE SEQUENCE</scope>
    <source>
        <strain evidence="9">JF 03-4F</strain>
    </source>
</reference>
<dbReference type="InterPro" id="IPR050360">
    <property type="entry name" value="MFS_Sugar_Transporters"/>
</dbReference>
<dbReference type="InterPro" id="IPR005829">
    <property type="entry name" value="Sugar_transporter_CS"/>
</dbReference>
<feature type="transmembrane region" description="Helical" evidence="7">
    <location>
        <begin position="314"/>
        <end position="335"/>
    </location>
</feature>
<feature type="transmembrane region" description="Helical" evidence="7">
    <location>
        <begin position="133"/>
        <end position="152"/>
    </location>
</feature>
<name>A0AAN6DM13_9EURO</name>
<dbReference type="Proteomes" id="UP001203852">
    <property type="component" value="Unassembled WGS sequence"/>
</dbReference>
<gene>
    <name evidence="9" type="ORF">EDD36DRAFT_458693</name>
</gene>
<dbReference type="GO" id="GO:0016020">
    <property type="term" value="C:membrane"/>
    <property type="evidence" value="ECO:0007669"/>
    <property type="project" value="UniProtKB-SubCell"/>
</dbReference>
<evidence type="ECO:0000256" key="6">
    <source>
        <dbReference type="SAM" id="MobiDB-lite"/>
    </source>
</evidence>
<feature type="transmembrane region" description="Helical" evidence="7">
    <location>
        <begin position="26"/>
        <end position="47"/>
    </location>
</feature>
<feature type="transmembrane region" description="Helical" evidence="7">
    <location>
        <begin position="372"/>
        <end position="392"/>
    </location>
</feature>
<feature type="transmembrane region" description="Helical" evidence="7">
    <location>
        <begin position="103"/>
        <end position="127"/>
    </location>
</feature>
<keyword evidence="3 7" id="KW-0812">Transmembrane</keyword>
<feature type="transmembrane region" description="Helical" evidence="7">
    <location>
        <begin position="164"/>
        <end position="183"/>
    </location>
</feature>
<feature type="transmembrane region" description="Helical" evidence="7">
    <location>
        <begin position="442"/>
        <end position="461"/>
    </location>
</feature>
<dbReference type="InterPro" id="IPR005828">
    <property type="entry name" value="MFS_sugar_transport-like"/>
</dbReference>
<evidence type="ECO:0000256" key="7">
    <source>
        <dbReference type="SAM" id="Phobius"/>
    </source>
</evidence>
<comment type="caution">
    <text evidence="9">The sequence shown here is derived from an EMBL/GenBank/DDBJ whole genome shotgun (WGS) entry which is preliminary data.</text>
</comment>
<keyword evidence="5 7" id="KW-0472">Membrane</keyword>
<dbReference type="GO" id="GO:0005351">
    <property type="term" value="F:carbohydrate:proton symporter activity"/>
    <property type="evidence" value="ECO:0007669"/>
    <property type="project" value="TreeGrafter"/>
</dbReference>
<evidence type="ECO:0000313" key="9">
    <source>
        <dbReference type="EMBL" id="KAI1608338.1"/>
    </source>
</evidence>
<keyword evidence="4 7" id="KW-1133">Transmembrane helix</keyword>
<evidence type="ECO:0000256" key="5">
    <source>
        <dbReference type="ARBA" id="ARBA00023136"/>
    </source>
</evidence>
<keyword evidence="10" id="KW-1185">Reference proteome</keyword>
<evidence type="ECO:0000313" key="10">
    <source>
        <dbReference type="Proteomes" id="UP001203852"/>
    </source>
</evidence>
<feature type="transmembrane region" description="Helical" evidence="7">
    <location>
        <begin position="189"/>
        <end position="210"/>
    </location>
</feature>
<dbReference type="InterPro" id="IPR036259">
    <property type="entry name" value="MFS_trans_sf"/>
</dbReference>
<dbReference type="SUPFAM" id="SSF103473">
    <property type="entry name" value="MFS general substrate transporter"/>
    <property type="match status" value="1"/>
</dbReference>
<feature type="domain" description="Major facilitator superfamily (MFS) profile" evidence="8">
    <location>
        <begin position="28"/>
        <end position="465"/>
    </location>
</feature>
<dbReference type="PROSITE" id="PS00216">
    <property type="entry name" value="SUGAR_TRANSPORT_1"/>
    <property type="match status" value="1"/>
</dbReference>
<dbReference type="Pfam" id="PF00083">
    <property type="entry name" value="Sugar_tr"/>
    <property type="match status" value="1"/>
</dbReference>
<feature type="compositionally biased region" description="Basic and acidic residues" evidence="6">
    <location>
        <begin position="495"/>
        <end position="506"/>
    </location>
</feature>
<dbReference type="EMBL" id="MU404363">
    <property type="protein sequence ID" value="KAI1608338.1"/>
    <property type="molecule type" value="Genomic_DNA"/>
</dbReference>
<comment type="subcellular location">
    <subcellularLocation>
        <location evidence="1">Membrane</location>
        <topology evidence="1">Multi-pass membrane protein</topology>
    </subcellularLocation>
</comment>
<evidence type="ECO:0000256" key="1">
    <source>
        <dbReference type="ARBA" id="ARBA00004141"/>
    </source>
</evidence>
<organism evidence="9 10">
    <name type="scientific">Exophiala viscosa</name>
    <dbReference type="NCBI Taxonomy" id="2486360"/>
    <lineage>
        <taxon>Eukaryota</taxon>
        <taxon>Fungi</taxon>
        <taxon>Dikarya</taxon>
        <taxon>Ascomycota</taxon>
        <taxon>Pezizomycotina</taxon>
        <taxon>Eurotiomycetes</taxon>
        <taxon>Chaetothyriomycetidae</taxon>
        <taxon>Chaetothyriales</taxon>
        <taxon>Herpotrichiellaceae</taxon>
        <taxon>Exophiala</taxon>
    </lineage>
</organism>
<dbReference type="Gene3D" id="1.20.1250.20">
    <property type="entry name" value="MFS general substrate transporter like domains"/>
    <property type="match status" value="1"/>
</dbReference>
<sequence length="515" mass="56752">MTTQNPITVLEDVPVKQRGQYKTTTILHCIGVSWGIFAYGYIASIIGTTIGQPTFYLAMGLTGHNTAAILGAANALFFFGGAVGSLVVAVFADKYGRRPFITIGTIVMLVSTALVAGSVHIAMFIVFRFTGAIGGYMVLTAVPLWITETVPPRGRGVLNDINPIFLNLGYLTASWTGVGIFFYKGPAAWRIPFAIACGPCLICLLCVWFVPESPRFLLLQGRSEEAWKIVSSLHTWHGDDTFARLEFEQMNQQINFDRSLKGGWREMARRPSYRKRCIMAVILVFTMMNSGILVITNYGTIIYSQLGYDNKQQLFLQAGYLTAATFANMSAVLFVDRISRPLLVTIGMGGCIVSLIAETALIAKYAASTNLAGLRAAVAFLYIYVFFFGAFLDGPTWWYTPEFFPMHLRAHGIAISTATYAITNIIWTASAPTAFANIGWKYYLFFIILSTIGTVYIWFTFPDTKNKPLEEVAALFGDNDIVVALQANGFTGTGQEKDVVQERETMPKPATIQSK</sequence>
<dbReference type="PANTHER" id="PTHR48022:SF11">
    <property type="entry name" value="MONOSACCHARIDE TRANSPORTER (HXT8), PUTATIVE (AFU_ORTHOLOGUE AFUA_2G08120)-RELATED"/>
    <property type="match status" value="1"/>
</dbReference>
<feature type="region of interest" description="Disordered" evidence="6">
    <location>
        <begin position="495"/>
        <end position="515"/>
    </location>
</feature>
<evidence type="ECO:0000256" key="2">
    <source>
        <dbReference type="ARBA" id="ARBA00010992"/>
    </source>
</evidence>
<feature type="transmembrane region" description="Helical" evidence="7">
    <location>
        <begin position="413"/>
        <end position="436"/>
    </location>
</feature>
<protein>
    <submittedName>
        <fullName evidence="9">MFS transporter</fullName>
    </submittedName>
</protein>
<feature type="transmembrane region" description="Helical" evidence="7">
    <location>
        <begin position="342"/>
        <end position="366"/>
    </location>
</feature>
<evidence type="ECO:0000256" key="3">
    <source>
        <dbReference type="ARBA" id="ARBA00022692"/>
    </source>
</evidence>